<reference evidence="4" key="1">
    <citation type="journal article" date="2019" name="Int. J. Syst. Evol. Microbiol.">
        <title>The Global Catalogue of Microorganisms (GCM) 10K type strain sequencing project: providing services to taxonomists for standard genome sequencing and annotation.</title>
        <authorList>
            <consortium name="The Broad Institute Genomics Platform"/>
            <consortium name="The Broad Institute Genome Sequencing Center for Infectious Disease"/>
            <person name="Wu L."/>
            <person name="Ma J."/>
        </authorList>
    </citation>
    <scope>NUCLEOTIDE SEQUENCE [LARGE SCALE GENOMIC DNA]</scope>
    <source>
        <strain evidence="4">CECT 7131</strain>
    </source>
</reference>
<dbReference type="RefSeq" id="WP_290319532.1">
    <property type="nucleotide sequence ID" value="NZ_JAUFPN010000194.1"/>
</dbReference>
<comment type="caution">
    <text evidence="3">The sequence shown here is derived from an EMBL/GenBank/DDBJ whole genome shotgun (WGS) entry which is preliminary data.</text>
</comment>
<evidence type="ECO:0000313" key="3">
    <source>
        <dbReference type="EMBL" id="MDN3567493.1"/>
    </source>
</evidence>
<evidence type="ECO:0000313" key="4">
    <source>
        <dbReference type="Proteomes" id="UP001529369"/>
    </source>
</evidence>
<dbReference type="EMBL" id="JAUFPN010000194">
    <property type="protein sequence ID" value="MDN3567493.1"/>
    <property type="molecule type" value="Genomic_DNA"/>
</dbReference>
<organism evidence="3 4">
    <name type="scientific">Paeniroseomonas aquatica</name>
    <dbReference type="NCBI Taxonomy" id="373043"/>
    <lineage>
        <taxon>Bacteria</taxon>
        <taxon>Pseudomonadati</taxon>
        <taxon>Pseudomonadota</taxon>
        <taxon>Alphaproteobacteria</taxon>
        <taxon>Acetobacterales</taxon>
        <taxon>Acetobacteraceae</taxon>
        <taxon>Paeniroseomonas</taxon>
    </lineage>
</organism>
<sequence length="283" mass="30005">MKTKVFWGVGAVFAALTFSASADAQDANTQTINQNIRTESIQRNEGLPSNPRIPHQTPSLGLGNIYGLNPCATGVSVGVTTPLVGIGGAFSNIDSECQTRNNAAVLVSGLRDEAAAREVLCSIPVIRQAFIRIRRPCIEDGGAVVILPSNYPAGAGQAGQYNAETLPPPNLPIPPSVVPRGGTIDGDPRLRSEAPAFCRISGLDPSLYPECRKDVATTAANRTPQAARPQVRKQPRDIVQPQASPSRFYGGTLSMGEGCAEVSDIVRRFYPDCNPRLVATASR</sequence>
<proteinExistence type="predicted"/>
<dbReference type="Proteomes" id="UP001529369">
    <property type="component" value="Unassembled WGS sequence"/>
</dbReference>
<evidence type="ECO:0000256" key="1">
    <source>
        <dbReference type="SAM" id="MobiDB-lite"/>
    </source>
</evidence>
<gene>
    <name evidence="3" type="ORF">QWZ14_24200</name>
</gene>
<feature type="chain" id="PRO_5045369684" description="Sporulation protein" evidence="2">
    <location>
        <begin position="25"/>
        <end position="283"/>
    </location>
</feature>
<protein>
    <recommendedName>
        <fullName evidence="5">Sporulation protein</fullName>
    </recommendedName>
</protein>
<evidence type="ECO:0000256" key="2">
    <source>
        <dbReference type="SAM" id="SignalP"/>
    </source>
</evidence>
<name>A0ABT8AD86_9PROT</name>
<feature type="signal peptide" evidence="2">
    <location>
        <begin position="1"/>
        <end position="24"/>
    </location>
</feature>
<keyword evidence="2" id="KW-0732">Signal</keyword>
<keyword evidence="4" id="KW-1185">Reference proteome</keyword>
<feature type="region of interest" description="Disordered" evidence="1">
    <location>
        <begin position="219"/>
        <end position="250"/>
    </location>
</feature>
<accession>A0ABT8AD86</accession>
<evidence type="ECO:0008006" key="5">
    <source>
        <dbReference type="Google" id="ProtNLM"/>
    </source>
</evidence>